<dbReference type="STRING" id="398673.A0A2P4ZTQ1"/>
<keyword evidence="2" id="KW-0812">Transmembrane</keyword>
<evidence type="ECO:0000313" key="3">
    <source>
        <dbReference type="EMBL" id="PON27648.1"/>
    </source>
</evidence>
<dbReference type="EMBL" id="JPDN02000009">
    <property type="protein sequence ID" value="PON27648.1"/>
    <property type="molecule type" value="Genomic_DNA"/>
</dbReference>
<sequence length="1626" mass="188064">METAQNRTSIPDEAPQRARARATYASFGNDGTTATADAHGHLLQITRYFGNKPSGFFCADLPSAPEPYYVESRMDYLQNSCQDASRGMRLLFDGEDGKEWRAQTNIDALPKMSFLQDRWPSFITETPAFHLDIQYSISQSAVYQQYTFKLKEGQLVLPKIPKLAIDSNLLLRNLNFNEHDKENGREGYDEHYRRYILNDGYAIGTVHEVGQETNDIYAVGLFTSVCINGQLQTFKAVARPEHYRDLDGPKTPKYFEDLQIAEDDAYYEITPDQQTADDFSELKTLRVTVAYKLAPAALADMGPVFIPESFLEAEQIIESPFETISFSEKEHLNFILRRNLEHILSVCSIPTNEVLEKHVLPAGSNSASNPAIVFTCGDVSGHRIAATASFYAFEFLLNALRYLQENVLTCSCLAGSSSCEDYACLLSRRIRLTCQGHLTWISYVHTKTNTGLLTTGYWASGEAMSGWENSSEMPLTTTLFNFIKAAGFCQVSANEQIQTDVAINFQEMFSCLIKQLHQKDKSGEYIFPRDNENRPYTYFTSDHALIWWAIRSAEEIGLGSRCFVPPDMERGQQGMNYSSTQIQKSMITKLATENQYAKKIMLATSRSFSENKFLLGSDDTILFHTMNVGIFDRTNNIEDEPDIWRNKIDAWNNLIDYQGQREDHTAWINPLQIAFYSIMSANNKCMDSRPAEEIYSLARSILFSSSSPNGLLPGQLDENQEPTLFDNASTRDSYWHATFEVPYILWNYQIRQSVQQQVSISRLSEISQTIEKINQQMNKMNSSLEMSTSKGNVNEIPDRWLYDEPRFFNFDQDLSDKNIKQFCEEHQHILCGTVIDEAISKVLGHKSFKADINQDNTNENNANGGGTGGDNKNKDDTNQKDIKKKEINKDNSDNDIINGYIIDIPKKEGLYMKVNTSEPRSVTNSNGIKQYINQRRTPASAKKRFLRFHPISQDDALLCYLASSEKDAISLFFDRHASYDRHFSEDTILVLNKWVTELHLPFYQITRQEPSSGIYQTIAKVVSIPFLRRMRKDKGAMWINRATMGFRFDGDILDRYWTCHFIEYNPQKLVESKNHEDDKLPNLHSKMTKRVVGALKDNAWRQRRILELVLFDLILEEMLRSTREILKEAQRCIERSFRPESVDSLDRQVSNSIFLDPLTMIDKVDNDNFLSTNTLWNELEPIFQLVRDALNENLATIRLWMERENEHRRDELQWTLNDERDYRGAISTLQVLNRHKIDRLERYSANIASFNASFARKLEAMRNDLDQRGANDIRLFTYVTVVFLPVGFATSVFSMSGAPSGNTLHQMIVTAIIALLVTFVALVNARILDRVLGPVFRLGRRATESIVNPLISPMYEIVVQPISRAVYAFLWKVAYYIAFHCYYQFYIRRFSPNYPKTRTRDTDAEDKEMNFKRMRELGPVQTAREEYMNIQKQREELKQEKKNIEQQVRKEKEEQYEKEEEQKFRDSEQAKLNEEVRDEVTETLKIELDAAVKTRVETYEKDMSNINAEEREILENLYRQWLEPSMKERLINEAKDRIRRRAKLEIKNRVNGRIEKEVEERFEKKRKDEEGKRKSEKEKKKNEKEERKTRIGSVKKARSGIVRRMIGKRNQNTQGGLAGEEVEDQV</sequence>
<feature type="compositionally biased region" description="Basic and acidic residues" evidence="1">
    <location>
        <begin position="1557"/>
        <end position="1589"/>
    </location>
</feature>
<evidence type="ECO:0000313" key="4">
    <source>
        <dbReference type="Proteomes" id="UP000054821"/>
    </source>
</evidence>
<feature type="compositionally biased region" description="Basic and acidic residues" evidence="1">
    <location>
        <begin position="871"/>
        <end position="889"/>
    </location>
</feature>
<feature type="transmembrane region" description="Helical" evidence="2">
    <location>
        <begin position="1307"/>
        <end position="1328"/>
    </location>
</feature>
<evidence type="ECO:0000256" key="2">
    <source>
        <dbReference type="SAM" id="Phobius"/>
    </source>
</evidence>
<dbReference type="Proteomes" id="UP000054821">
    <property type="component" value="Unassembled WGS sequence"/>
</dbReference>
<name>A0A2P4ZTQ1_9HYPO</name>
<keyword evidence="2" id="KW-1133">Transmembrane helix</keyword>
<dbReference type="GeneID" id="29981345"/>
<feature type="region of interest" description="Disordered" evidence="1">
    <location>
        <begin position="1448"/>
        <end position="1470"/>
    </location>
</feature>
<dbReference type="Gene3D" id="1.20.58.340">
    <property type="entry name" value="Magnesium transport protein CorA, transmembrane region"/>
    <property type="match status" value="1"/>
</dbReference>
<keyword evidence="2" id="KW-0472">Membrane</keyword>
<feature type="region of interest" description="Disordered" evidence="1">
    <location>
        <begin position="852"/>
        <end position="889"/>
    </location>
</feature>
<feature type="transmembrane region" description="Helical" evidence="2">
    <location>
        <begin position="1365"/>
        <end position="1386"/>
    </location>
</feature>
<gene>
    <name evidence="3" type="ORF">TGAM01_v203415</name>
</gene>
<comment type="caution">
    <text evidence="3">The sequence shown here is derived from an EMBL/GenBank/DDBJ whole genome shotgun (WGS) entry which is preliminary data.</text>
</comment>
<feature type="region of interest" description="Disordered" evidence="1">
    <location>
        <begin position="1557"/>
        <end position="1626"/>
    </location>
</feature>
<protein>
    <submittedName>
        <fullName evidence="3">Uncharacterized protein</fullName>
    </submittedName>
</protein>
<dbReference type="RefSeq" id="XP_024406039.1">
    <property type="nucleotide sequence ID" value="XM_024549201.1"/>
</dbReference>
<proteinExistence type="predicted"/>
<feature type="compositionally biased region" description="Low complexity" evidence="1">
    <location>
        <begin position="852"/>
        <end position="862"/>
    </location>
</feature>
<evidence type="ECO:0000256" key="1">
    <source>
        <dbReference type="SAM" id="MobiDB-lite"/>
    </source>
</evidence>
<accession>A0A2P4ZTQ1</accession>
<organism evidence="3 4">
    <name type="scientific">Trichoderma gamsii</name>
    <dbReference type="NCBI Taxonomy" id="398673"/>
    <lineage>
        <taxon>Eukaryota</taxon>
        <taxon>Fungi</taxon>
        <taxon>Dikarya</taxon>
        <taxon>Ascomycota</taxon>
        <taxon>Pezizomycotina</taxon>
        <taxon>Sordariomycetes</taxon>
        <taxon>Hypocreomycetidae</taxon>
        <taxon>Hypocreales</taxon>
        <taxon>Hypocreaceae</taxon>
        <taxon>Trichoderma</taxon>
    </lineage>
</organism>
<keyword evidence="4" id="KW-1185">Reference proteome</keyword>
<feature type="transmembrane region" description="Helical" evidence="2">
    <location>
        <begin position="1275"/>
        <end position="1295"/>
    </location>
</feature>
<reference evidence="3 4" key="1">
    <citation type="journal article" date="2016" name="Genome Announc.">
        <title>Draft Whole-Genome Sequence of Trichoderma gamsii T6085, a Promising Biocontrol Agent of Fusarium Head Blight on Wheat.</title>
        <authorList>
            <person name="Baroncelli R."/>
            <person name="Zapparata A."/>
            <person name="Piaggeschi G."/>
            <person name="Sarrocco S."/>
            <person name="Vannacci G."/>
        </authorList>
    </citation>
    <scope>NUCLEOTIDE SEQUENCE [LARGE SCALE GENOMIC DNA]</scope>
    <source>
        <strain evidence="3 4">T6085</strain>
    </source>
</reference>